<dbReference type="KEGG" id="tpi:TREPR_1322"/>
<protein>
    <submittedName>
        <fullName evidence="3">2-keto-4-pentenoate hydratase (2-hydroxypentadienoic acidhydratase)</fullName>
        <ecNumber evidence="3">4.2.1.-</ecNumber>
    </submittedName>
</protein>
<dbReference type="OrthoDB" id="9792137at2"/>
<dbReference type="PANTHER" id="PTHR30143:SF0">
    <property type="entry name" value="2-KETO-4-PENTENOATE HYDRATASE"/>
    <property type="match status" value="1"/>
</dbReference>
<name>F5YQW4_TREPZ</name>
<sequence>MEAGKIAAYAAQLFDAERNRKSIAPLTNQDAGITVDDAYHIQLENVKKVLALGHTISGKKIGLTSEGIQKQFAVNEPDYGHLYAAMDCKDGNINTGALLQPKIEGEIAFILKADLAGGKVTRDDVLKATDYVVASFEIVDSRIADWKIKLPDTIADNASSGRYVLSSRKFKLSEVDLPKVSMKLFKNQGELVGEGTGAAVLGDPCISVAWLANRLWTYGVTLKAGEVILSGAFSAAPVAVKGDSFRAEFSTLGTVEARFV</sequence>
<dbReference type="InterPro" id="IPR050772">
    <property type="entry name" value="Hydratase-Decarb/MhpD_sf"/>
</dbReference>
<dbReference type="Pfam" id="PF01557">
    <property type="entry name" value="FAA_hydrolase"/>
    <property type="match status" value="1"/>
</dbReference>
<dbReference type="InterPro" id="IPR036663">
    <property type="entry name" value="Fumarylacetoacetase_C_sf"/>
</dbReference>
<keyword evidence="4" id="KW-1185">Reference proteome</keyword>
<evidence type="ECO:0000256" key="1">
    <source>
        <dbReference type="ARBA" id="ARBA00023239"/>
    </source>
</evidence>
<dbReference type="InterPro" id="IPR011234">
    <property type="entry name" value="Fumarylacetoacetase-like_C"/>
</dbReference>
<dbReference type="Gene3D" id="3.90.850.10">
    <property type="entry name" value="Fumarylacetoacetase-like, C-terminal domain"/>
    <property type="match status" value="1"/>
</dbReference>
<dbReference type="eggNOG" id="COG3971">
    <property type="taxonomic scope" value="Bacteria"/>
</dbReference>
<feature type="domain" description="Fumarylacetoacetase-like C-terminal" evidence="2">
    <location>
        <begin position="100"/>
        <end position="259"/>
    </location>
</feature>
<dbReference type="HOGENOM" id="CLU_060136_4_1_12"/>
<accession>F5YQW4</accession>
<evidence type="ECO:0000259" key="2">
    <source>
        <dbReference type="Pfam" id="PF01557"/>
    </source>
</evidence>
<dbReference type="RefSeq" id="WP_015708763.1">
    <property type="nucleotide sequence ID" value="NC_015578.1"/>
</dbReference>
<dbReference type="AlphaFoldDB" id="F5YQW4"/>
<gene>
    <name evidence="3" type="ordered locus">TREPR_1322</name>
</gene>
<dbReference type="STRING" id="545694.TREPR_1322"/>
<dbReference type="EC" id="4.2.1.-" evidence="3"/>
<evidence type="ECO:0000313" key="3">
    <source>
        <dbReference type="EMBL" id="AEF86234.1"/>
    </source>
</evidence>
<dbReference type="EMBL" id="CP001843">
    <property type="protein sequence ID" value="AEF86234.1"/>
    <property type="molecule type" value="Genomic_DNA"/>
</dbReference>
<dbReference type="PANTHER" id="PTHR30143">
    <property type="entry name" value="ACID HYDRATASE"/>
    <property type="match status" value="1"/>
</dbReference>
<organism evidence="3 4">
    <name type="scientific">Treponema primitia (strain ATCC BAA-887 / DSM 12427 / ZAS-2)</name>
    <dbReference type="NCBI Taxonomy" id="545694"/>
    <lineage>
        <taxon>Bacteria</taxon>
        <taxon>Pseudomonadati</taxon>
        <taxon>Spirochaetota</taxon>
        <taxon>Spirochaetia</taxon>
        <taxon>Spirochaetales</taxon>
        <taxon>Treponemataceae</taxon>
        <taxon>Treponema</taxon>
    </lineage>
</organism>
<keyword evidence="1 3" id="KW-0456">Lyase</keyword>
<dbReference type="GO" id="GO:0008684">
    <property type="term" value="F:2-oxopent-4-enoate hydratase activity"/>
    <property type="evidence" value="ECO:0007669"/>
    <property type="project" value="TreeGrafter"/>
</dbReference>
<dbReference type="Proteomes" id="UP000009223">
    <property type="component" value="Chromosome"/>
</dbReference>
<evidence type="ECO:0000313" key="4">
    <source>
        <dbReference type="Proteomes" id="UP000009223"/>
    </source>
</evidence>
<dbReference type="GO" id="GO:0005737">
    <property type="term" value="C:cytoplasm"/>
    <property type="evidence" value="ECO:0007669"/>
    <property type="project" value="TreeGrafter"/>
</dbReference>
<reference evidence="3 4" key="2">
    <citation type="journal article" date="2011" name="ISME J.">
        <title>RNA-seq reveals cooperative metabolic interactions between two termite-gut spirochete species in co-culture.</title>
        <authorList>
            <person name="Rosenthal A.Z."/>
            <person name="Matson E.G."/>
            <person name="Eldar A."/>
            <person name="Leadbetter J.R."/>
        </authorList>
    </citation>
    <scope>NUCLEOTIDE SEQUENCE [LARGE SCALE GENOMIC DNA]</scope>
    <source>
        <strain evidence="4">ATCC BAA-887 / DSM 12427 / ZAS-2</strain>
    </source>
</reference>
<reference evidence="4" key="1">
    <citation type="submission" date="2009-12" db="EMBL/GenBank/DDBJ databases">
        <title>Complete sequence of Treponema primitia strain ZAS-2.</title>
        <authorList>
            <person name="Tetu S.G."/>
            <person name="Matson E."/>
            <person name="Ren Q."/>
            <person name="Seshadri R."/>
            <person name="Elbourne L."/>
            <person name="Hassan K.A."/>
            <person name="Durkin A."/>
            <person name="Radune D."/>
            <person name="Mohamoud Y."/>
            <person name="Shay R."/>
            <person name="Jin S."/>
            <person name="Zhang X."/>
            <person name="Lucey K."/>
            <person name="Ballor N.R."/>
            <person name="Ottesen E."/>
            <person name="Rosenthal R."/>
            <person name="Allen A."/>
            <person name="Leadbetter J.R."/>
            <person name="Paulsen I.T."/>
        </authorList>
    </citation>
    <scope>NUCLEOTIDE SEQUENCE [LARGE SCALE GENOMIC DNA]</scope>
    <source>
        <strain evidence="4">ATCC BAA-887 / DSM 12427 / ZAS-2</strain>
    </source>
</reference>
<proteinExistence type="predicted"/>
<dbReference type="SUPFAM" id="SSF56529">
    <property type="entry name" value="FAH"/>
    <property type="match status" value="1"/>
</dbReference>